<dbReference type="Pfam" id="PF03101">
    <property type="entry name" value="FAR1"/>
    <property type="match status" value="1"/>
</dbReference>
<dbReference type="AlphaFoldDB" id="A0AAD9X427"/>
<dbReference type="Proteomes" id="UP001280121">
    <property type="component" value="Unassembled WGS sequence"/>
</dbReference>
<gene>
    <name evidence="3" type="ORF">Ddye_012238</name>
</gene>
<feature type="region of interest" description="Disordered" evidence="1">
    <location>
        <begin position="1"/>
        <end position="33"/>
    </location>
</feature>
<reference evidence="3" key="1">
    <citation type="journal article" date="2023" name="Plant J.">
        <title>Genome sequences and population genomics provide insights into the demographic history, inbreeding, and mutation load of two 'living fossil' tree species of Dipteronia.</title>
        <authorList>
            <person name="Feng Y."/>
            <person name="Comes H.P."/>
            <person name="Chen J."/>
            <person name="Zhu S."/>
            <person name="Lu R."/>
            <person name="Zhang X."/>
            <person name="Li P."/>
            <person name="Qiu J."/>
            <person name="Olsen K.M."/>
            <person name="Qiu Y."/>
        </authorList>
    </citation>
    <scope>NUCLEOTIDE SEQUENCE</scope>
    <source>
        <strain evidence="3">KIB01</strain>
    </source>
</reference>
<comment type="caution">
    <text evidence="3">The sequence shown here is derived from an EMBL/GenBank/DDBJ whole genome shotgun (WGS) entry which is preliminary data.</text>
</comment>
<proteinExistence type="predicted"/>
<feature type="domain" description="FAR1" evidence="2">
    <location>
        <begin position="55"/>
        <end position="99"/>
    </location>
</feature>
<keyword evidence="4" id="KW-1185">Reference proteome</keyword>
<dbReference type="PANTHER" id="PTHR46328:SF38">
    <property type="entry name" value="FAR1 DNA-BINDING DOMAIN PROTEIN"/>
    <property type="match status" value="1"/>
</dbReference>
<feature type="compositionally biased region" description="Polar residues" evidence="1">
    <location>
        <begin position="1"/>
        <end position="27"/>
    </location>
</feature>
<dbReference type="InterPro" id="IPR004330">
    <property type="entry name" value="FAR1_DNA_bnd_dom"/>
</dbReference>
<dbReference type="PANTHER" id="PTHR46328">
    <property type="entry name" value="FAR-RED IMPAIRED RESPONSIVE (FAR1) FAMILY PROTEIN-RELATED"/>
    <property type="match status" value="1"/>
</dbReference>
<evidence type="ECO:0000259" key="2">
    <source>
        <dbReference type="Pfam" id="PF03101"/>
    </source>
</evidence>
<sequence length="107" mass="12210">MDDMNNESGVQSNGLQKELWGSSSSASADLYRPQVNPEYKPKLGQEFASIDDVYEFYNQYAKEAGFSTRVNFSMKNKDTDEIVRKEYVCSKQGKSFVQEVVSEKKKT</sequence>
<evidence type="ECO:0000313" key="4">
    <source>
        <dbReference type="Proteomes" id="UP001280121"/>
    </source>
</evidence>
<dbReference type="EMBL" id="JANJYI010000004">
    <property type="protein sequence ID" value="KAK2652382.1"/>
    <property type="molecule type" value="Genomic_DNA"/>
</dbReference>
<name>A0AAD9X427_9ROSI</name>
<protein>
    <recommendedName>
        <fullName evidence="2">FAR1 domain-containing protein</fullName>
    </recommendedName>
</protein>
<evidence type="ECO:0000313" key="3">
    <source>
        <dbReference type="EMBL" id="KAK2652382.1"/>
    </source>
</evidence>
<accession>A0AAD9X427</accession>
<evidence type="ECO:0000256" key="1">
    <source>
        <dbReference type="SAM" id="MobiDB-lite"/>
    </source>
</evidence>
<organism evidence="3 4">
    <name type="scientific">Dipteronia dyeriana</name>
    <dbReference type="NCBI Taxonomy" id="168575"/>
    <lineage>
        <taxon>Eukaryota</taxon>
        <taxon>Viridiplantae</taxon>
        <taxon>Streptophyta</taxon>
        <taxon>Embryophyta</taxon>
        <taxon>Tracheophyta</taxon>
        <taxon>Spermatophyta</taxon>
        <taxon>Magnoliopsida</taxon>
        <taxon>eudicotyledons</taxon>
        <taxon>Gunneridae</taxon>
        <taxon>Pentapetalae</taxon>
        <taxon>rosids</taxon>
        <taxon>malvids</taxon>
        <taxon>Sapindales</taxon>
        <taxon>Sapindaceae</taxon>
        <taxon>Hippocastanoideae</taxon>
        <taxon>Acereae</taxon>
        <taxon>Dipteronia</taxon>
    </lineage>
</organism>